<comment type="caution">
    <text evidence="2">The sequence shown here is derived from an EMBL/GenBank/DDBJ whole genome shotgun (WGS) entry which is preliminary data.</text>
</comment>
<reference evidence="2 3" key="1">
    <citation type="submission" date="2021-01" db="EMBL/GenBank/DDBJ databases">
        <title>Whole genome shotgun sequence of Actinoplanes palleronii NBRC 14916.</title>
        <authorList>
            <person name="Komaki H."/>
            <person name="Tamura T."/>
        </authorList>
    </citation>
    <scope>NUCLEOTIDE SEQUENCE [LARGE SCALE GENOMIC DNA]</scope>
    <source>
        <strain evidence="2 3">NBRC 14916</strain>
    </source>
</reference>
<keyword evidence="3" id="KW-1185">Reference proteome</keyword>
<dbReference type="Proteomes" id="UP000624709">
    <property type="component" value="Unassembled WGS sequence"/>
</dbReference>
<gene>
    <name evidence="2" type="ORF">Apa02nite_084740</name>
</gene>
<name>A0ABQ4BNX6_9ACTN</name>
<evidence type="ECO:0000256" key="1">
    <source>
        <dbReference type="SAM" id="Phobius"/>
    </source>
</evidence>
<dbReference type="RefSeq" id="WP_203830083.1">
    <property type="nucleotide sequence ID" value="NZ_BAAATY010000052.1"/>
</dbReference>
<feature type="transmembrane region" description="Helical" evidence="1">
    <location>
        <begin position="27"/>
        <end position="60"/>
    </location>
</feature>
<dbReference type="EMBL" id="BOMS01000143">
    <property type="protein sequence ID" value="GIE72366.1"/>
    <property type="molecule type" value="Genomic_DNA"/>
</dbReference>
<sequence>MTSRSVRGYLSKVLSIHAVDAPRREAFSWLAILFTFALGTVLTSLVFLAAVLGIVAYLGVTRRDRPALARSSW</sequence>
<organism evidence="2 3">
    <name type="scientific">Actinoplanes palleronii</name>
    <dbReference type="NCBI Taxonomy" id="113570"/>
    <lineage>
        <taxon>Bacteria</taxon>
        <taxon>Bacillati</taxon>
        <taxon>Actinomycetota</taxon>
        <taxon>Actinomycetes</taxon>
        <taxon>Micromonosporales</taxon>
        <taxon>Micromonosporaceae</taxon>
        <taxon>Actinoplanes</taxon>
    </lineage>
</organism>
<evidence type="ECO:0000313" key="2">
    <source>
        <dbReference type="EMBL" id="GIE72366.1"/>
    </source>
</evidence>
<evidence type="ECO:0000313" key="3">
    <source>
        <dbReference type="Proteomes" id="UP000624709"/>
    </source>
</evidence>
<keyword evidence="1" id="KW-0472">Membrane</keyword>
<proteinExistence type="predicted"/>
<keyword evidence="1" id="KW-1133">Transmembrane helix</keyword>
<keyword evidence="1" id="KW-0812">Transmembrane</keyword>
<protein>
    <submittedName>
        <fullName evidence="2">Uncharacterized protein</fullName>
    </submittedName>
</protein>
<accession>A0ABQ4BNX6</accession>